<accession>A0A6B1YLC3</accession>
<dbReference type="EMBL" id="WXZT01000071">
    <property type="protein sequence ID" value="MZZ17883.1"/>
    <property type="molecule type" value="Genomic_DNA"/>
</dbReference>
<protein>
    <submittedName>
        <fullName evidence="1">Uncharacterized protein</fullName>
    </submittedName>
</protein>
<proteinExistence type="predicted"/>
<sequence length="214" mass="23711">MSNSEDELRYARAMVWINNVFGGGVVPHREFSPEELISEEFSSSALESFNSVSNSLASEDIKVDDKFANIVNFKSSAFRSVKITLVNRSPYSFVLFKHSLEHSNWMGGSLPPESIAPGQAVAWGAESNGLAVGTEGWVEYLICGDYKNAGPQNMKMSFKVYWDNPAAGSNSCRHSWPLGDASHPIWNKVSLKDPDPDSISGNDCKMQWIFQYEG</sequence>
<organism evidence="1 2">
    <name type="scientific">Pseudomonas aeruginosa</name>
    <dbReference type="NCBI Taxonomy" id="287"/>
    <lineage>
        <taxon>Bacteria</taxon>
        <taxon>Pseudomonadati</taxon>
        <taxon>Pseudomonadota</taxon>
        <taxon>Gammaproteobacteria</taxon>
        <taxon>Pseudomonadales</taxon>
        <taxon>Pseudomonadaceae</taxon>
        <taxon>Pseudomonas</taxon>
    </lineage>
</organism>
<evidence type="ECO:0000313" key="2">
    <source>
        <dbReference type="Proteomes" id="UP000644192"/>
    </source>
</evidence>
<dbReference type="Gene3D" id="2.60.270.50">
    <property type="match status" value="1"/>
</dbReference>
<comment type="caution">
    <text evidence="1">The sequence shown here is derived from an EMBL/GenBank/DDBJ whole genome shotgun (WGS) entry which is preliminary data.</text>
</comment>
<name>A0A6B1YLC3_PSEAI</name>
<reference evidence="1" key="1">
    <citation type="submission" date="2020-01" db="EMBL/GenBank/DDBJ databases">
        <title>Bacteria Cultured from War Wounds Associated with the Conflict in Eastern Ukraine.</title>
        <authorList>
            <person name="Snesrud E."/>
            <person name="Galac M.R."/>
            <person name="Mc Gann P."/>
            <person name="Valentine K."/>
            <person name="Viacheslav K."/>
        </authorList>
    </citation>
    <scope>NUCLEOTIDE SEQUENCE</scope>
    <source>
        <strain evidence="1">VNMU148</strain>
    </source>
</reference>
<gene>
    <name evidence="1" type="ORF">GUL26_37180</name>
</gene>
<evidence type="ECO:0000313" key="1">
    <source>
        <dbReference type="EMBL" id="MZZ17883.1"/>
    </source>
</evidence>
<dbReference type="AlphaFoldDB" id="A0A6B1YLC3"/>
<dbReference type="Proteomes" id="UP000644192">
    <property type="component" value="Unassembled WGS sequence"/>
</dbReference>
<dbReference type="RefSeq" id="WP_125896100.1">
    <property type="nucleotide sequence ID" value="NZ_CAADNI010000331.1"/>
</dbReference>